<dbReference type="InterPro" id="IPR050782">
    <property type="entry name" value="PP1_regulatory_subunit_3"/>
</dbReference>
<name>A0AAN7WFL1_9SACH</name>
<dbReference type="Gene3D" id="2.60.40.2440">
    <property type="entry name" value="Carbohydrate binding type-21 domain"/>
    <property type="match status" value="1"/>
</dbReference>
<keyword evidence="7" id="KW-1185">Reference proteome</keyword>
<evidence type="ECO:0000259" key="5">
    <source>
        <dbReference type="PROSITE" id="PS51159"/>
    </source>
</evidence>
<dbReference type="EMBL" id="JAWIZZ010000051">
    <property type="protein sequence ID" value="KAK5778793.1"/>
    <property type="molecule type" value="Genomic_DNA"/>
</dbReference>
<comment type="caution">
    <text evidence="6">The sequence shown here is derived from an EMBL/GenBank/DDBJ whole genome shotgun (WGS) entry which is preliminary data.</text>
</comment>
<feature type="region of interest" description="Disordered" evidence="4">
    <location>
        <begin position="369"/>
        <end position="389"/>
    </location>
</feature>
<dbReference type="PANTHER" id="PTHR12307">
    <property type="entry name" value="PROTEIN PHOSPHATASE 1 REGULATORY SUBUNIT"/>
    <property type="match status" value="1"/>
</dbReference>
<evidence type="ECO:0000313" key="7">
    <source>
        <dbReference type="Proteomes" id="UP001306508"/>
    </source>
</evidence>
<feature type="region of interest" description="Disordered" evidence="4">
    <location>
        <begin position="1145"/>
        <end position="1168"/>
    </location>
</feature>
<feature type="region of interest" description="Disordered" evidence="4">
    <location>
        <begin position="869"/>
        <end position="911"/>
    </location>
</feature>
<feature type="compositionally biased region" description="Low complexity" evidence="4">
    <location>
        <begin position="669"/>
        <end position="696"/>
    </location>
</feature>
<feature type="compositionally biased region" description="Low complexity" evidence="4">
    <location>
        <begin position="1150"/>
        <end position="1168"/>
    </location>
</feature>
<sequence length="1168" mass="132653">MNKTLYASIPLYCNLNEFQDILEFTYGNVGTSIPMVSNKKVIEEGGRSNEDKDKDTEVYKYNFYIWDTIEIIYNIKDNIVKIYKCLETNIDDTNRDTNNNERKDLANMVDLVIESVILVIISMDQNTANNNNNEEQKSFIKGEYERLDFKNVDPIIALFKEQFGSSFSSMEGIPNNGLITLDRINAQIDFNKMKVVKCNSNPLRGRIESLLSIGKDLKEPLWDSTINDDGDDVRESSNSRMRSGIKSNKSLPSSSSISSASSSSSQKPISKNVRFDLFSTTIKRFDSDDEPITISNESSPIMSPNIDDNNSRGIYNQNDNYSYNNRYLSSKSFQNNIKNEPCWFNNLDILPNLINFDKKFYYLYKKNKSISSSSSNPSHTNNKQLNTGSKSFYKQNDLSLSDFDLDYDDNEDYAYNYGYGYEGEDNGDDITINNLDNIRSAYLNSTINSNYNSLLGYNSDNVTDTDTDTNTNIKNKMAGNEPLMYSNELLISDVDIKWKLIDSNVPIISQYLDLQNDQSIESYLNGQNIKLYRLEQSDVKENRLYGYLIVNNINFEKIIEIKFTFNNWNNIHYINSTYRRSLTSKFDEFQFTIDLNCYKFFLQIKDLLNKHIKIDLCCRYDVGNETYFDNNNYQNYTLKLIKVDDDTDKKTKEDADFTNSHRVESLPFSDTASSLPSGLSSSSTSSSQYMDSQQYPTDNNVAPLTLTLNSLQKNSNDYINSYIHNPKINTLNDTNRNIQNNSSDKGVSAGINKSLTTTANTTTNNHQYNHPFLVNNKYIVPMTSRQFMNNRYMGHSRTFSEDTDYYNTSPLKHLYHNDTCEFVKKPATINEVLNIETNPLPLPDTLPGPSIAMKKIHIDLLDPLNKQSNTVTTSEINDKNQSRGSQEKNKQKDTTPHLTHPLEDRTFSNSSLSSTNSSISFSSFQDDNLTAKKKNSSLTSSTLSSDSVSIPHVSVSLDKNSFMPNSSTTINANNSIIELNSTNLSKNEANCSINYMNPPSNFISRQNSGLSSSSSLISDSMKDFFDIQHPTIEYFNNNLTVPSTSLNSKHILNQQDEVQSVGTDTTFKNPSTISNSNNNTKINDNINIDQMMNNSKNCNLATDKTNQCIFHSNNNSNSMIQSNSFKNVDYQKLLQSYCFYTSPPPDKDPISSFSELSPSSSPGSTLYL</sequence>
<dbReference type="PROSITE" id="PS51159">
    <property type="entry name" value="CBM21"/>
    <property type="match status" value="1"/>
</dbReference>
<feature type="region of interest" description="Disordered" evidence="4">
    <location>
        <begin position="224"/>
        <end position="267"/>
    </location>
</feature>
<evidence type="ECO:0000256" key="1">
    <source>
        <dbReference type="ARBA" id="ARBA00004123"/>
    </source>
</evidence>
<dbReference type="InterPro" id="IPR005036">
    <property type="entry name" value="CBM21_dom"/>
</dbReference>
<dbReference type="GO" id="GO:0000164">
    <property type="term" value="C:protein phosphatase type 1 complex"/>
    <property type="evidence" value="ECO:0007669"/>
    <property type="project" value="TreeGrafter"/>
</dbReference>
<dbReference type="Pfam" id="PF03370">
    <property type="entry name" value="CBM_21"/>
    <property type="match status" value="1"/>
</dbReference>
<evidence type="ECO:0000313" key="6">
    <source>
        <dbReference type="EMBL" id="KAK5778793.1"/>
    </source>
</evidence>
<evidence type="ECO:0000256" key="3">
    <source>
        <dbReference type="ARBA" id="ARBA00023242"/>
    </source>
</evidence>
<feature type="compositionally biased region" description="Low complexity" evidence="4">
    <location>
        <begin position="369"/>
        <end position="383"/>
    </location>
</feature>
<feature type="region of interest" description="Disordered" evidence="4">
    <location>
        <begin position="289"/>
        <end position="311"/>
    </location>
</feature>
<comment type="subcellular location">
    <subcellularLocation>
        <location evidence="1">Nucleus</location>
    </subcellularLocation>
</comment>
<feature type="compositionally biased region" description="Polar residues" evidence="4">
    <location>
        <begin position="293"/>
        <end position="311"/>
    </location>
</feature>
<gene>
    <name evidence="6" type="ORF">RI543_003716</name>
</gene>
<proteinExistence type="predicted"/>
<protein>
    <recommendedName>
        <fullName evidence="5">CBM21 domain-containing protein</fullName>
    </recommendedName>
</protein>
<dbReference type="GO" id="GO:0005979">
    <property type="term" value="P:regulation of glycogen biosynthetic process"/>
    <property type="evidence" value="ECO:0007669"/>
    <property type="project" value="TreeGrafter"/>
</dbReference>
<accession>A0AAN7WFL1</accession>
<keyword evidence="3" id="KW-0539">Nucleus</keyword>
<feature type="compositionally biased region" description="Low complexity" evidence="4">
    <location>
        <begin position="244"/>
        <end position="267"/>
    </location>
</feature>
<keyword evidence="2" id="KW-0507">mRNA processing</keyword>
<dbReference type="GO" id="GO:2001069">
    <property type="term" value="F:glycogen binding"/>
    <property type="evidence" value="ECO:0007669"/>
    <property type="project" value="TreeGrafter"/>
</dbReference>
<dbReference type="AlphaFoldDB" id="A0AAN7WFL1"/>
<evidence type="ECO:0000256" key="2">
    <source>
        <dbReference type="ARBA" id="ARBA00022664"/>
    </source>
</evidence>
<dbReference type="InterPro" id="IPR038175">
    <property type="entry name" value="CBM21_dom_sf"/>
</dbReference>
<dbReference type="Pfam" id="PF11718">
    <property type="entry name" value="CPSF73-100_C"/>
    <property type="match status" value="1"/>
</dbReference>
<dbReference type="Proteomes" id="UP001306508">
    <property type="component" value="Unassembled WGS sequence"/>
</dbReference>
<feature type="region of interest" description="Disordered" evidence="4">
    <location>
        <begin position="667"/>
        <end position="698"/>
    </location>
</feature>
<dbReference type="InterPro" id="IPR021718">
    <property type="entry name" value="CPSF73-100_C"/>
</dbReference>
<dbReference type="PANTHER" id="PTHR12307:SF51">
    <property type="entry name" value="SERINE_THREONINE-PROTEIN PHOSPHATASE 1 REGULATORY SUBUNIT GAC1-RELATED"/>
    <property type="match status" value="1"/>
</dbReference>
<feature type="domain" description="CBM21" evidence="5">
    <location>
        <begin position="521"/>
        <end position="639"/>
    </location>
</feature>
<feature type="compositionally biased region" description="Basic and acidic residues" evidence="4">
    <location>
        <begin position="876"/>
        <end position="906"/>
    </location>
</feature>
<organism evidence="6 7">
    <name type="scientific">Arxiozyma heterogenica</name>
    <dbReference type="NCBI Taxonomy" id="278026"/>
    <lineage>
        <taxon>Eukaryota</taxon>
        <taxon>Fungi</taxon>
        <taxon>Dikarya</taxon>
        <taxon>Ascomycota</taxon>
        <taxon>Saccharomycotina</taxon>
        <taxon>Saccharomycetes</taxon>
        <taxon>Saccharomycetales</taxon>
        <taxon>Saccharomycetaceae</taxon>
        <taxon>Arxiozyma</taxon>
    </lineage>
</organism>
<dbReference type="GO" id="GO:0006397">
    <property type="term" value="P:mRNA processing"/>
    <property type="evidence" value="ECO:0007669"/>
    <property type="project" value="UniProtKB-KW"/>
</dbReference>
<reference evidence="7" key="1">
    <citation type="submission" date="2023-07" db="EMBL/GenBank/DDBJ databases">
        <title>A draft genome of Kazachstania heterogenica Y-27499.</title>
        <authorList>
            <person name="Donic C."/>
            <person name="Kralova J.S."/>
            <person name="Fidel L."/>
            <person name="Ben-Dor S."/>
            <person name="Jung S."/>
        </authorList>
    </citation>
    <scope>NUCLEOTIDE SEQUENCE [LARGE SCALE GENOMIC DNA]</scope>
    <source>
        <strain evidence="7">Y27499</strain>
    </source>
</reference>
<dbReference type="GO" id="GO:0005634">
    <property type="term" value="C:nucleus"/>
    <property type="evidence" value="ECO:0007669"/>
    <property type="project" value="UniProtKB-SubCell"/>
</dbReference>
<dbReference type="GO" id="GO:0008157">
    <property type="term" value="F:protein phosphatase 1 binding"/>
    <property type="evidence" value="ECO:0007669"/>
    <property type="project" value="TreeGrafter"/>
</dbReference>
<evidence type="ECO:0000256" key="4">
    <source>
        <dbReference type="SAM" id="MobiDB-lite"/>
    </source>
</evidence>